<comment type="caution">
    <text evidence="2">The sequence shown here is derived from an EMBL/GenBank/DDBJ whole genome shotgun (WGS) entry which is preliminary data.</text>
</comment>
<evidence type="ECO:0008006" key="4">
    <source>
        <dbReference type="Google" id="ProtNLM"/>
    </source>
</evidence>
<feature type="region of interest" description="Disordered" evidence="1">
    <location>
        <begin position="280"/>
        <end position="300"/>
    </location>
</feature>
<dbReference type="AlphaFoldDB" id="A0A167G404"/>
<evidence type="ECO:0000256" key="1">
    <source>
        <dbReference type="SAM" id="MobiDB-lite"/>
    </source>
</evidence>
<protein>
    <recommendedName>
        <fullName evidence="4">Glutamine-serine rich protein MS8</fullName>
    </recommendedName>
</protein>
<accession>A0A167G404</accession>
<gene>
    <name evidence="2" type="ORF">NOR_02880</name>
</gene>
<feature type="compositionally biased region" description="Low complexity" evidence="1">
    <location>
        <begin position="127"/>
        <end position="183"/>
    </location>
</feature>
<dbReference type="PANTHER" id="PTHR37014:SF10">
    <property type="entry name" value="RICH PROTEIN MS8, PUTATIVE (AFU_ORTHOLOGUE AFUA_7G05650)-RELATED"/>
    <property type="match status" value="1"/>
</dbReference>
<feature type="region of interest" description="Disordered" evidence="1">
    <location>
        <begin position="118"/>
        <end position="238"/>
    </location>
</feature>
<dbReference type="Proteomes" id="UP000243498">
    <property type="component" value="Unassembled WGS sequence"/>
</dbReference>
<evidence type="ECO:0000313" key="3">
    <source>
        <dbReference type="Proteomes" id="UP000243498"/>
    </source>
</evidence>
<sequence>MRSNASSAPPVPPDCTFTHQTVHSLRKQAITAASPNGAPDLSLPTTAPVQSGAVLRSLAAPPWTLRCVGLAARLPISPTTACHPHQIAIQLDTNTSSHLTDNPTPLCIDSQMSNQGYYGGGSGGGYPQQPTYGQQQQQQPGYGQQQGYPQQQQYGQQSSYQGQYNQQQPSYAQPQQGYNGNNQYDRRGHSPQPSQQHGQSGGSAAAYASGAPQQGQYATGPTGPGGPNGAVGPDGERGLGATLVGGGGAAWAAHKAGGGFLGSAGAAIAGAIGANVLEHAFDKKKKKKKHGSRGLDSDSD</sequence>
<dbReference type="EMBL" id="AZHC01000007">
    <property type="protein sequence ID" value="OAA46127.1"/>
    <property type="molecule type" value="Genomic_DNA"/>
</dbReference>
<organism evidence="2 3">
    <name type="scientific">Metarhizium rileyi (strain RCEF 4871)</name>
    <name type="common">Nomuraea rileyi</name>
    <dbReference type="NCBI Taxonomy" id="1649241"/>
    <lineage>
        <taxon>Eukaryota</taxon>
        <taxon>Fungi</taxon>
        <taxon>Dikarya</taxon>
        <taxon>Ascomycota</taxon>
        <taxon>Pezizomycotina</taxon>
        <taxon>Sordariomycetes</taxon>
        <taxon>Hypocreomycetidae</taxon>
        <taxon>Hypocreales</taxon>
        <taxon>Clavicipitaceae</taxon>
        <taxon>Metarhizium</taxon>
    </lineage>
</organism>
<keyword evidence="3" id="KW-1185">Reference proteome</keyword>
<evidence type="ECO:0000313" key="2">
    <source>
        <dbReference type="EMBL" id="OAA46127.1"/>
    </source>
</evidence>
<dbReference type="STRING" id="1081105.A0A167G404"/>
<reference evidence="2 3" key="1">
    <citation type="journal article" date="2016" name="Genome Biol. Evol.">
        <title>Divergent and convergent evolution of fungal pathogenicity.</title>
        <authorList>
            <person name="Shang Y."/>
            <person name="Xiao G."/>
            <person name="Zheng P."/>
            <person name="Cen K."/>
            <person name="Zhan S."/>
            <person name="Wang C."/>
        </authorList>
    </citation>
    <scope>NUCLEOTIDE SEQUENCE [LARGE SCALE GENOMIC DNA]</scope>
    <source>
        <strain evidence="2 3">RCEF 4871</strain>
    </source>
</reference>
<dbReference type="PANTHER" id="PTHR37014">
    <property type="entry name" value="EXPRESSION LETHALITY PROTEIN HEL10, PUTATIVE (AFU_ORTHOLOGUE AFUA_1G06580)-RELATED"/>
    <property type="match status" value="1"/>
</dbReference>
<feature type="compositionally biased region" description="Basic residues" evidence="1">
    <location>
        <begin position="282"/>
        <end position="292"/>
    </location>
</feature>
<feature type="compositionally biased region" description="Low complexity" evidence="1">
    <location>
        <begin position="190"/>
        <end position="221"/>
    </location>
</feature>
<proteinExistence type="predicted"/>
<name>A0A167G404_METRR</name>